<evidence type="ECO:0000256" key="1">
    <source>
        <dbReference type="ARBA" id="ARBA00004123"/>
    </source>
</evidence>
<dbReference type="GeneTree" id="ENSGT00550000075160"/>
<evidence type="ECO:0000256" key="4">
    <source>
        <dbReference type="ARBA" id="ARBA00023163"/>
    </source>
</evidence>
<dbReference type="InterPro" id="IPR033898">
    <property type="entry name" value="RNAP_AC19"/>
</dbReference>
<feature type="domain" description="DNA-directed RNA polymerase RBP11-like dimerisation" evidence="8">
    <location>
        <begin position="39"/>
        <end position="112"/>
    </location>
</feature>
<evidence type="ECO:0000256" key="7">
    <source>
        <dbReference type="ARBA" id="ARBA00031757"/>
    </source>
</evidence>
<dbReference type="GO" id="GO:0003899">
    <property type="term" value="F:DNA-directed RNA polymerase activity"/>
    <property type="evidence" value="ECO:0007669"/>
    <property type="project" value="InterPro"/>
</dbReference>
<dbReference type="Pfam" id="PF13656">
    <property type="entry name" value="RNA_pol_L_2"/>
    <property type="match status" value="1"/>
</dbReference>
<comment type="subcellular location">
    <subcellularLocation>
        <location evidence="1">Nucleus</location>
    </subcellularLocation>
</comment>
<dbReference type="GO" id="GO:0006362">
    <property type="term" value="P:transcription elongation by RNA polymerase I"/>
    <property type="evidence" value="ECO:0007669"/>
    <property type="project" value="TreeGrafter"/>
</dbReference>
<dbReference type="InterPro" id="IPR009025">
    <property type="entry name" value="RBP11-like_dimer"/>
</dbReference>
<sequence>REEGHEQERKLSGLKTSVADGEGKAALGMVQAAGTGRHCVTLVLHQEDQTLGNALRYMIMKNPEVEFCGYTTTHPSESKINLRIQTRGALPAVEPFQRGLNELMSVCQHVLDKFEDSIKEYKDQKASRNESTF</sequence>
<dbReference type="GO" id="GO:0006383">
    <property type="term" value="P:transcription by RNA polymerase III"/>
    <property type="evidence" value="ECO:0007669"/>
    <property type="project" value="TreeGrafter"/>
</dbReference>
<dbReference type="AlphaFoldDB" id="G1QBB8"/>
<keyword evidence="10" id="KW-1185">Reference proteome</keyword>
<dbReference type="EMBL" id="AAPE02001219">
    <property type="status" value="NOT_ANNOTATED_CDS"/>
    <property type="molecule type" value="Genomic_DNA"/>
</dbReference>
<keyword evidence="3" id="KW-0240">DNA-directed RNA polymerase</keyword>
<dbReference type="GO" id="GO:0005736">
    <property type="term" value="C:RNA polymerase I complex"/>
    <property type="evidence" value="ECO:0007669"/>
    <property type="project" value="TreeGrafter"/>
</dbReference>
<protein>
    <recommendedName>
        <fullName evidence="2">DNA-directed RNA polymerases I and III subunit RPAC2</fullName>
    </recommendedName>
    <alternativeName>
        <fullName evidence="7">DNA-directed RNA polymerase I subunit D</fullName>
    </alternativeName>
</protein>
<dbReference type="OMA" id="IAPNDEM"/>
<dbReference type="GO" id="GO:0055029">
    <property type="term" value="C:nuclear DNA-directed RNA polymerase complex"/>
    <property type="evidence" value="ECO:0007669"/>
    <property type="project" value="UniProtKB-ARBA"/>
</dbReference>
<dbReference type="FunFam" id="3.30.1360.10:FF:000006">
    <property type="entry name" value="DNA-directed RNA polymerases I and III subunit RPAC2"/>
    <property type="match status" value="1"/>
</dbReference>
<dbReference type="InParanoid" id="G1QBB8"/>
<reference evidence="9" key="3">
    <citation type="submission" date="2025-09" db="UniProtKB">
        <authorList>
            <consortium name="Ensembl"/>
        </authorList>
    </citation>
    <scope>IDENTIFICATION</scope>
</reference>
<dbReference type="SUPFAM" id="SSF55257">
    <property type="entry name" value="RBP11-like subunits of RNA polymerase"/>
    <property type="match status" value="1"/>
</dbReference>
<dbReference type="Proteomes" id="UP000001074">
    <property type="component" value="Unassembled WGS sequence"/>
</dbReference>
<dbReference type="InterPro" id="IPR022905">
    <property type="entry name" value="Rpo11-like"/>
</dbReference>
<dbReference type="STRING" id="59463.ENSMLUP00000021001"/>
<dbReference type="InterPro" id="IPR036603">
    <property type="entry name" value="RBP11-like"/>
</dbReference>
<dbReference type="HAMAP" id="MF_00261">
    <property type="entry name" value="RNApol_arch_Rpo11"/>
    <property type="match status" value="1"/>
</dbReference>
<dbReference type="eggNOG" id="KOG3438">
    <property type="taxonomic scope" value="Eukaryota"/>
</dbReference>
<evidence type="ECO:0000313" key="9">
    <source>
        <dbReference type="Ensembl" id="ENSMLUP00000021001.1"/>
    </source>
</evidence>
<evidence type="ECO:0000256" key="5">
    <source>
        <dbReference type="ARBA" id="ARBA00023242"/>
    </source>
</evidence>
<keyword evidence="4" id="KW-0804">Transcription</keyword>
<comment type="similarity">
    <text evidence="6">Belongs to the archaeal Rpo11/eukaryotic RPB11/RPC19 RNA polymerase subunit family.</text>
</comment>
<reference evidence="9" key="2">
    <citation type="submission" date="2025-08" db="UniProtKB">
        <authorList>
            <consortium name="Ensembl"/>
        </authorList>
    </citation>
    <scope>IDENTIFICATION</scope>
</reference>
<evidence type="ECO:0000256" key="6">
    <source>
        <dbReference type="ARBA" id="ARBA00025751"/>
    </source>
</evidence>
<dbReference type="PANTHER" id="PTHR13946">
    <property type="entry name" value="DNA-DIRECTED RNA POLYMERASE I,II,III"/>
    <property type="match status" value="1"/>
</dbReference>
<dbReference type="CDD" id="cd07029">
    <property type="entry name" value="RNAP_I_III_AC19"/>
    <property type="match status" value="1"/>
</dbReference>
<name>G1QBB8_MYOLU</name>
<accession>G1QBB8</accession>
<evidence type="ECO:0000256" key="2">
    <source>
        <dbReference type="ARBA" id="ARBA00022079"/>
    </source>
</evidence>
<dbReference type="Gene3D" id="3.30.1360.10">
    <property type="entry name" value="RNA polymerase, RBP11-like subunit"/>
    <property type="match status" value="1"/>
</dbReference>
<dbReference type="GO" id="GO:0005666">
    <property type="term" value="C:RNA polymerase III complex"/>
    <property type="evidence" value="ECO:0007669"/>
    <property type="project" value="TreeGrafter"/>
</dbReference>
<dbReference type="GO" id="GO:0046983">
    <property type="term" value="F:protein dimerization activity"/>
    <property type="evidence" value="ECO:0007669"/>
    <property type="project" value="InterPro"/>
</dbReference>
<reference evidence="9 10" key="1">
    <citation type="journal article" date="2011" name="Nature">
        <title>A high-resolution map of human evolutionary constraint using 29 mammals.</title>
        <authorList>
            <person name="Lindblad-Toh K."/>
            <person name="Garber M."/>
            <person name="Zuk O."/>
            <person name="Lin M.F."/>
            <person name="Parker B.J."/>
            <person name="Washietl S."/>
            <person name="Kheradpour P."/>
            <person name="Ernst J."/>
            <person name="Jordan G."/>
            <person name="Mauceli E."/>
            <person name="Ward L.D."/>
            <person name="Lowe C.B."/>
            <person name="Holloway A.K."/>
            <person name="Clamp M."/>
            <person name="Gnerre S."/>
            <person name="Alfoldi J."/>
            <person name="Beal K."/>
            <person name="Chang J."/>
            <person name="Clawson H."/>
            <person name="Cuff J."/>
            <person name="Di Palma F."/>
            <person name="Fitzgerald S."/>
            <person name="Flicek P."/>
            <person name="Guttman M."/>
            <person name="Hubisz M.J."/>
            <person name="Jaffe D.B."/>
            <person name="Jungreis I."/>
            <person name="Kent W.J."/>
            <person name="Kostka D."/>
            <person name="Lara M."/>
            <person name="Martins A.L."/>
            <person name="Massingham T."/>
            <person name="Moltke I."/>
            <person name="Raney B.J."/>
            <person name="Rasmussen M.D."/>
            <person name="Robinson J."/>
            <person name="Stark A."/>
            <person name="Vilella A.J."/>
            <person name="Wen J."/>
            <person name="Xie X."/>
            <person name="Zody M.C."/>
            <person name="Baldwin J."/>
            <person name="Bloom T."/>
            <person name="Chin C.W."/>
            <person name="Heiman D."/>
            <person name="Nicol R."/>
            <person name="Nusbaum C."/>
            <person name="Young S."/>
            <person name="Wilkinson J."/>
            <person name="Worley K.C."/>
            <person name="Kovar C.L."/>
            <person name="Muzny D.M."/>
            <person name="Gibbs R.A."/>
            <person name="Cree A."/>
            <person name="Dihn H.H."/>
            <person name="Fowler G."/>
            <person name="Jhangiani S."/>
            <person name="Joshi V."/>
            <person name="Lee S."/>
            <person name="Lewis L.R."/>
            <person name="Nazareth L.V."/>
            <person name="Okwuonu G."/>
            <person name="Santibanez J."/>
            <person name="Warren W.C."/>
            <person name="Mardis E.R."/>
            <person name="Weinstock G.M."/>
            <person name="Wilson R.K."/>
            <person name="Delehaunty K."/>
            <person name="Dooling D."/>
            <person name="Fronik C."/>
            <person name="Fulton L."/>
            <person name="Fulton B."/>
            <person name="Graves T."/>
            <person name="Minx P."/>
            <person name="Sodergren E."/>
            <person name="Birney E."/>
            <person name="Margulies E.H."/>
            <person name="Herrero J."/>
            <person name="Green E.D."/>
            <person name="Haussler D."/>
            <person name="Siepel A."/>
            <person name="Goldman N."/>
            <person name="Pollard K.S."/>
            <person name="Pedersen J.S."/>
            <person name="Lander E.S."/>
            <person name="Kellis M."/>
        </authorList>
    </citation>
    <scope>NUCLEOTIDE SEQUENCE [LARGE SCALE GENOMIC DNA]</scope>
</reference>
<dbReference type="Ensembl" id="ENSMLUT00000004115.2">
    <property type="protein sequence ID" value="ENSMLUP00000021001.1"/>
    <property type="gene ID" value="ENSMLUG00000004118.2"/>
</dbReference>
<proteinExistence type="inferred from homology"/>
<organism evidence="9 10">
    <name type="scientific">Myotis lucifugus</name>
    <name type="common">Little brown bat</name>
    <dbReference type="NCBI Taxonomy" id="59463"/>
    <lineage>
        <taxon>Eukaryota</taxon>
        <taxon>Metazoa</taxon>
        <taxon>Chordata</taxon>
        <taxon>Craniata</taxon>
        <taxon>Vertebrata</taxon>
        <taxon>Euteleostomi</taxon>
        <taxon>Mammalia</taxon>
        <taxon>Eutheria</taxon>
        <taxon>Laurasiatheria</taxon>
        <taxon>Chiroptera</taxon>
        <taxon>Yangochiroptera</taxon>
        <taxon>Vespertilionidae</taxon>
        <taxon>Myotis</taxon>
    </lineage>
</organism>
<keyword evidence="5" id="KW-0539">Nucleus</keyword>
<evidence type="ECO:0000256" key="3">
    <source>
        <dbReference type="ARBA" id="ARBA00022478"/>
    </source>
</evidence>
<evidence type="ECO:0000259" key="8">
    <source>
        <dbReference type="Pfam" id="PF13656"/>
    </source>
</evidence>
<dbReference type="HOGENOM" id="CLU_090381_4_1_1"/>
<evidence type="ECO:0000313" key="10">
    <source>
        <dbReference type="Proteomes" id="UP000001074"/>
    </source>
</evidence>
<dbReference type="PANTHER" id="PTHR13946:SF28">
    <property type="entry name" value="DNA-DIRECTED RNA POLYMERASES I AND III SUBUNIT RPAC2"/>
    <property type="match status" value="1"/>
</dbReference>